<dbReference type="PANTHER" id="PTHR37812:SF1">
    <property type="entry name" value="MU-LIKE PROPHAGE FLUMU PROTEIN C"/>
    <property type="match status" value="1"/>
</dbReference>
<name>A0A1Q8EPR9_9PSED</name>
<protein>
    <submittedName>
        <fullName evidence="2">DNA-binding protein</fullName>
    </submittedName>
</protein>
<accession>A0A1Q8EPR9</accession>
<reference evidence="2 3" key="1">
    <citation type="submission" date="2016-12" db="EMBL/GenBank/DDBJ databases">
        <authorList>
            <person name="Song W.-J."/>
            <person name="Kurnit D.M."/>
        </authorList>
    </citation>
    <scope>NUCLEOTIDE SEQUENCE [LARGE SCALE GENOMIC DNA]</scope>
    <source>
        <strain evidence="2 3">PCL1601</strain>
    </source>
</reference>
<sequence>MKEPSSTAGELLQTLADHVAQSAKETLGVGPELAEAHGNEVAMLMATVWGGQNLYMPKGIHLQASKLHQQLFDECTGRNQRELARKYNLSLAFVYKVVKRMRLAIIARDQGDLFASHNEDDEE</sequence>
<gene>
    <name evidence="2" type="ORF">BTN82_14950</name>
</gene>
<dbReference type="InterPro" id="IPR014875">
    <property type="entry name" value="Mor_transcription_activator"/>
</dbReference>
<proteinExistence type="predicted"/>
<dbReference type="Pfam" id="PF08765">
    <property type="entry name" value="Mor"/>
    <property type="match status" value="1"/>
</dbReference>
<dbReference type="InterPro" id="IPR052411">
    <property type="entry name" value="c-mor_Regulatory_Protein"/>
</dbReference>
<evidence type="ECO:0000313" key="3">
    <source>
        <dbReference type="Proteomes" id="UP000185578"/>
    </source>
</evidence>
<organism evidence="2 3">
    <name type="scientific">Pseudomonas chlororaphis</name>
    <dbReference type="NCBI Taxonomy" id="587753"/>
    <lineage>
        <taxon>Bacteria</taxon>
        <taxon>Pseudomonadati</taxon>
        <taxon>Pseudomonadota</taxon>
        <taxon>Gammaproteobacteria</taxon>
        <taxon>Pseudomonadales</taxon>
        <taxon>Pseudomonadaceae</taxon>
        <taxon>Pseudomonas</taxon>
    </lineage>
</organism>
<comment type="caution">
    <text evidence="2">The sequence shown here is derived from an EMBL/GenBank/DDBJ whole genome shotgun (WGS) entry which is preliminary data.</text>
</comment>
<dbReference type="EMBL" id="MSCT01000011">
    <property type="protein sequence ID" value="OLF53766.1"/>
    <property type="molecule type" value="Genomic_DNA"/>
</dbReference>
<keyword evidence="2" id="KW-0238">DNA-binding</keyword>
<dbReference type="PANTHER" id="PTHR37812">
    <property type="entry name" value="MU-LIKE PROPHAGE FLUMU PROTEIN C"/>
    <property type="match status" value="1"/>
</dbReference>
<evidence type="ECO:0000313" key="2">
    <source>
        <dbReference type="EMBL" id="OLF53766.1"/>
    </source>
</evidence>
<dbReference type="GO" id="GO:0003677">
    <property type="term" value="F:DNA binding"/>
    <property type="evidence" value="ECO:0007669"/>
    <property type="project" value="UniProtKB-KW"/>
</dbReference>
<dbReference type="InterPro" id="IPR009057">
    <property type="entry name" value="Homeodomain-like_sf"/>
</dbReference>
<dbReference type="Gene3D" id="1.10.10.60">
    <property type="entry name" value="Homeodomain-like"/>
    <property type="match status" value="1"/>
</dbReference>
<dbReference type="SUPFAM" id="SSF46689">
    <property type="entry name" value="Homeodomain-like"/>
    <property type="match status" value="1"/>
</dbReference>
<feature type="domain" description="Mor transcription activator" evidence="1">
    <location>
        <begin position="8"/>
        <end position="113"/>
    </location>
</feature>
<evidence type="ECO:0000259" key="1">
    <source>
        <dbReference type="Pfam" id="PF08765"/>
    </source>
</evidence>
<dbReference type="RefSeq" id="WP_075119903.1">
    <property type="nucleotide sequence ID" value="NZ_MSCT01000011.1"/>
</dbReference>
<dbReference type="Proteomes" id="UP000185578">
    <property type="component" value="Unassembled WGS sequence"/>
</dbReference>
<dbReference type="OrthoDB" id="8906055at2"/>
<dbReference type="AlphaFoldDB" id="A0A1Q8EPR9"/>